<gene>
    <name evidence="1" type="ORF">HK097_004486</name>
</gene>
<dbReference type="SUPFAM" id="SSF54928">
    <property type="entry name" value="RNA-binding domain, RBD"/>
    <property type="match status" value="1"/>
</dbReference>
<dbReference type="CDD" id="cd00590">
    <property type="entry name" value="RRM_SF"/>
    <property type="match status" value="1"/>
</dbReference>
<sequence length="140" mass="15291">MDRLVLSGIPPNADVTALQHMLTTEYNATLVKFEEADDETLFGLVTFPAANLAQKAVTGIPESATALNPNLDSLHIRFLNSETFQNSTVKLSWFASSRIAWVHFASHQNALKAAAGCDGQIVDNRKIKCTSDFPITNADR</sequence>
<dbReference type="Proteomes" id="UP001212841">
    <property type="component" value="Unassembled WGS sequence"/>
</dbReference>
<name>A0AAD5SFF4_9FUNG</name>
<protein>
    <recommendedName>
        <fullName evidence="3">RRM domain-containing protein</fullName>
    </recommendedName>
</protein>
<organism evidence="1 2">
    <name type="scientific">Rhizophlyctis rosea</name>
    <dbReference type="NCBI Taxonomy" id="64517"/>
    <lineage>
        <taxon>Eukaryota</taxon>
        <taxon>Fungi</taxon>
        <taxon>Fungi incertae sedis</taxon>
        <taxon>Chytridiomycota</taxon>
        <taxon>Chytridiomycota incertae sedis</taxon>
        <taxon>Chytridiomycetes</taxon>
        <taxon>Rhizophlyctidales</taxon>
        <taxon>Rhizophlyctidaceae</taxon>
        <taxon>Rhizophlyctis</taxon>
    </lineage>
</organism>
<dbReference type="InterPro" id="IPR035979">
    <property type="entry name" value="RBD_domain_sf"/>
</dbReference>
<evidence type="ECO:0000313" key="2">
    <source>
        <dbReference type="Proteomes" id="UP001212841"/>
    </source>
</evidence>
<dbReference type="GO" id="GO:0003676">
    <property type="term" value="F:nucleic acid binding"/>
    <property type="evidence" value="ECO:0007669"/>
    <property type="project" value="InterPro"/>
</dbReference>
<reference evidence="1" key="1">
    <citation type="submission" date="2020-05" db="EMBL/GenBank/DDBJ databases">
        <title>Phylogenomic resolution of chytrid fungi.</title>
        <authorList>
            <person name="Stajich J.E."/>
            <person name="Amses K."/>
            <person name="Simmons R."/>
            <person name="Seto K."/>
            <person name="Myers J."/>
            <person name="Bonds A."/>
            <person name="Quandt C.A."/>
            <person name="Barry K."/>
            <person name="Liu P."/>
            <person name="Grigoriev I."/>
            <person name="Longcore J.E."/>
            <person name="James T.Y."/>
        </authorList>
    </citation>
    <scope>NUCLEOTIDE SEQUENCE</scope>
    <source>
        <strain evidence="1">JEL0318</strain>
    </source>
</reference>
<evidence type="ECO:0008006" key="3">
    <source>
        <dbReference type="Google" id="ProtNLM"/>
    </source>
</evidence>
<proteinExistence type="predicted"/>
<dbReference type="EMBL" id="JADGJD010000215">
    <property type="protein sequence ID" value="KAJ3053348.1"/>
    <property type="molecule type" value="Genomic_DNA"/>
</dbReference>
<comment type="caution">
    <text evidence="1">The sequence shown here is derived from an EMBL/GenBank/DDBJ whole genome shotgun (WGS) entry which is preliminary data.</text>
</comment>
<dbReference type="AlphaFoldDB" id="A0AAD5SFF4"/>
<keyword evidence="2" id="KW-1185">Reference proteome</keyword>
<evidence type="ECO:0000313" key="1">
    <source>
        <dbReference type="EMBL" id="KAJ3053348.1"/>
    </source>
</evidence>
<accession>A0AAD5SFF4</accession>